<dbReference type="InterPro" id="IPR050105">
    <property type="entry name" value="MoCo_biosynth_MoaA/MoaC"/>
</dbReference>
<dbReference type="GO" id="GO:0006777">
    <property type="term" value="P:Mo-molybdopterin cofactor biosynthetic process"/>
    <property type="evidence" value="ECO:0007669"/>
    <property type="project" value="UniProtKB-KW"/>
</dbReference>
<dbReference type="SMART" id="SM00729">
    <property type="entry name" value="Elp3"/>
    <property type="match status" value="1"/>
</dbReference>
<keyword evidence="7" id="KW-0479">Metal-binding</keyword>
<dbReference type="InterPro" id="IPR058240">
    <property type="entry name" value="rSAM_sf"/>
</dbReference>
<dbReference type="Pfam" id="PF06463">
    <property type="entry name" value="Mob_synth_C"/>
    <property type="match status" value="1"/>
</dbReference>
<dbReference type="NCBIfam" id="TIGR02666">
    <property type="entry name" value="moaA"/>
    <property type="match status" value="1"/>
</dbReference>
<keyword evidence="5" id="KW-0004">4Fe-4S</keyword>
<dbReference type="GO" id="GO:0009507">
    <property type="term" value="C:chloroplast"/>
    <property type="evidence" value="ECO:0007669"/>
    <property type="project" value="UniProtKB-SubCell"/>
</dbReference>
<evidence type="ECO:0000313" key="16">
    <source>
        <dbReference type="EMBL" id="KAK4537885.1"/>
    </source>
</evidence>
<dbReference type="SFLD" id="SFLDG01386">
    <property type="entry name" value="main_SPASM_domain-containing"/>
    <property type="match status" value="1"/>
</dbReference>
<evidence type="ECO:0000256" key="3">
    <source>
        <dbReference type="ARBA" id="ARBA00005046"/>
    </source>
</evidence>
<organism evidence="16 17">
    <name type="scientific">Cyanidium caldarium</name>
    <name type="common">Red alga</name>
    <dbReference type="NCBI Taxonomy" id="2771"/>
    <lineage>
        <taxon>Eukaryota</taxon>
        <taxon>Rhodophyta</taxon>
        <taxon>Bangiophyceae</taxon>
        <taxon>Cyanidiales</taxon>
        <taxon>Cyanidiaceae</taxon>
        <taxon>Cyanidium</taxon>
    </lineage>
</organism>
<dbReference type="InterPro" id="IPR000385">
    <property type="entry name" value="MoaA_NifB_PqqE_Fe-S-bd_CS"/>
</dbReference>
<dbReference type="Proteomes" id="UP001301350">
    <property type="component" value="Unassembled WGS sequence"/>
</dbReference>
<reference evidence="16 17" key="1">
    <citation type="submission" date="2022-07" db="EMBL/GenBank/DDBJ databases">
        <title>Genome-wide signatures of adaptation to extreme environments.</title>
        <authorList>
            <person name="Cho C.H."/>
            <person name="Yoon H.S."/>
        </authorList>
    </citation>
    <scope>NUCLEOTIDE SEQUENCE [LARGE SCALE GENOMIC DNA]</scope>
    <source>
        <strain evidence="16 17">DBV 063 E5</strain>
    </source>
</reference>
<dbReference type="InterPro" id="IPR006638">
    <property type="entry name" value="Elp3/MiaA/NifB-like_rSAM"/>
</dbReference>
<dbReference type="CDD" id="cd01335">
    <property type="entry name" value="Radical_SAM"/>
    <property type="match status" value="1"/>
</dbReference>
<keyword evidence="11" id="KW-0342">GTP-binding</keyword>
<evidence type="ECO:0000256" key="6">
    <source>
        <dbReference type="ARBA" id="ARBA00022691"/>
    </source>
</evidence>
<dbReference type="CDD" id="cd21117">
    <property type="entry name" value="Twitch_MoaA"/>
    <property type="match status" value="1"/>
</dbReference>
<keyword evidence="10" id="KW-0411">Iron-sulfur</keyword>
<dbReference type="SFLD" id="SFLDG01067">
    <property type="entry name" value="SPASM/twitch_domain_containing"/>
    <property type="match status" value="1"/>
</dbReference>
<dbReference type="PANTHER" id="PTHR22960:SF0">
    <property type="entry name" value="MOLYBDENUM COFACTOR BIOSYNTHESIS PROTEIN 1"/>
    <property type="match status" value="1"/>
</dbReference>
<evidence type="ECO:0000256" key="10">
    <source>
        <dbReference type="ARBA" id="ARBA00023014"/>
    </source>
</evidence>
<comment type="cofactor">
    <cofactor evidence="1">
        <name>[4Fe-4S] cluster</name>
        <dbReference type="ChEBI" id="CHEBI:49883"/>
    </cofactor>
</comment>
<dbReference type="SFLD" id="SFLDG01383">
    <property type="entry name" value="cyclic_pyranopterin_phosphate"/>
    <property type="match status" value="1"/>
</dbReference>
<protein>
    <recommendedName>
        <fullName evidence="4">GTP 3',8-cyclase</fullName>
        <ecNumber evidence="4">4.1.99.22</ecNumber>
    </recommendedName>
</protein>
<evidence type="ECO:0000256" key="4">
    <source>
        <dbReference type="ARBA" id="ARBA00012167"/>
    </source>
</evidence>
<dbReference type="InterPro" id="IPR013785">
    <property type="entry name" value="Aldolase_TIM"/>
</dbReference>
<dbReference type="InterPro" id="IPR007197">
    <property type="entry name" value="rSAM"/>
</dbReference>
<comment type="catalytic activity">
    <reaction evidence="14">
        <text>GTP + AH2 + S-adenosyl-L-methionine = (8S)-3',8-cyclo-7,8-dihydroguanosine 5'-triphosphate + 5'-deoxyadenosine + L-methionine + A + H(+)</text>
        <dbReference type="Rhea" id="RHEA:49576"/>
        <dbReference type="ChEBI" id="CHEBI:13193"/>
        <dbReference type="ChEBI" id="CHEBI:15378"/>
        <dbReference type="ChEBI" id="CHEBI:17319"/>
        <dbReference type="ChEBI" id="CHEBI:17499"/>
        <dbReference type="ChEBI" id="CHEBI:37565"/>
        <dbReference type="ChEBI" id="CHEBI:57844"/>
        <dbReference type="ChEBI" id="CHEBI:59789"/>
        <dbReference type="ChEBI" id="CHEBI:131766"/>
        <dbReference type="EC" id="4.1.99.22"/>
    </reaction>
</comment>
<comment type="subcellular location">
    <subcellularLocation>
        <location evidence="2">Plastid</location>
        <location evidence="2">Chloroplast</location>
    </subcellularLocation>
</comment>
<evidence type="ECO:0000256" key="11">
    <source>
        <dbReference type="ARBA" id="ARBA00023134"/>
    </source>
</evidence>
<keyword evidence="8" id="KW-0547">Nucleotide-binding</keyword>
<evidence type="ECO:0000313" key="17">
    <source>
        <dbReference type="Proteomes" id="UP001301350"/>
    </source>
</evidence>
<dbReference type="GO" id="GO:0046872">
    <property type="term" value="F:metal ion binding"/>
    <property type="evidence" value="ECO:0007669"/>
    <property type="project" value="UniProtKB-KW"/>
</dbReference>
<evidence type="ECO:0000256" key="5">
    <source>
        <dbReference type="ARBA" id="ARBA00022485"/>
    </source>
</evidence>
<gene>
    <name evidence="16" type="ORF">CDCA_CDCA14G3910</name>
</gene>
<evidence type="ECO:0000256" key="1">
    <source>
        <dbReference type="ARBA" id="ARBA00001966"/>
    </source>
</evidence>
<dbReference type="PROSITE" id="PS51918">
    <property type="entry name" value="RADICAL_SAM"/>
    <property type="match status" value="1"/>
</dbReference>
<dbReference type="GO" id="GO:0061799">
    <property type="term" value="F:cyclic pyranopterin monophosphate synthase activity"/>
    <property type="evidence" value="ECO:0007669"/>
    <property type="project" value="TreeGrafter"/>
</dbReference>
<evidence type="ECO:0000256" key="9">
    <source>
        <dbReference type="ARBA" id="ARBA00023004"/>
    </source>
</evidence>
<feature type="domain" description="Radical SAM core" evidence="15">
    <location>
        <begin position="7"/>
        <end position="245"/>
    </location>
</feature>
<keyword evidence="6" id="KW-0949">S-adenosyl-L-methionine</keyword>
<evidence type="ECO:0000256" key="8">
    <source>
        <dbReference type="ARBA" id="ARBA00022741"/>
    </source>
</evidence>
<keyword evidence="12" id="KW-0501">Molybdenum cofactor biosynthesis</keyword>
<evidence type="ECO:0000256" key="12">
    <source>
        <dbReference type="ARBA" id="ARBA00023150"/>
    </source>
</evidence>
<accession>A0AAV9J0N9</accession>
<comment type="caution">
    <text evidence="16">The sequence shown here is derived from an EMBL/GenBank/DDBJ whole genome shotgun (WGS) entry which is preliminary data.</text>
</comment>
<evidence type="ECO:0000256" key="13">
    <source>
        <dbReference type="ARBA" id="ARBA00023239"/>
    </source>
</evidence>
<dbReference type="PANTHER" id="PTHR22960">
    <property type="entry name" value="MOLYBDOPTERIN COFACTOR SYNTHESIS PROTEIN A"/>
    <property type="match status" value="1"/>
</dbReference>
<name>A0AAV9J0N9_CYACA</name>
<comment type="pathway">
    <text evidence="3">Cofactor biosynthesis; molybdopterin biosynthesis.</text>
</comment>
<dbReference type="EMBL" id="JANCYW010000014">
    <property type="protein sequence ID" value="KAK4537885.1"/>
    <property type="molecule type" value="Genomic_DNA"/>
</dbReference>
<evidence type="ECO:0000259" key="15">
    <source>
        <dbReference type="PROSITE" id="PS51918"/>
    </source>
</evidence>
<proteinExistence type="predicted"/>
<dbReference type="InterPro" id="IPR010505">
    <property type="entry name" value="MoaA_twitch"/>
</dbReference>
<sequence length="357" mass="40162">MRWLRDGFGRVHTYLRISLTDKCNLRCRYCMPEAGVPNPTPNAALLTPSELGGLARYLVQERGVRKLRLTGGEPLLRHDLLEVLRALRSVTGREQRAASGLHAFGLTTNAVHLERYLPALVASGLDAVNISLDTLRADRFTALTRRDGQAHLPRVLRAVDAAVDAGLRVRVNCVVMRGRNDDELETFCEYFAQAPARGLSEMVDAVRFIEYMPFEGNEWHQGKMVSYAEMRQRLQPRLLRDTAEPDRHDTTKYWRYRTRDGTEVPLRVGFITSMSEHFCAGCNRLRITANGHLRPCLFGRHEVDLRPFVQRDDWEACGAAIDAALLRKAFALGGASSALNDLPQRMAHDRPMTAIGG</sequence>
<dbReference type="GO" id="GO:0005525">
    <property type="term" value="F:GTP binding"/>
    <property type="evidence" value="ECO:0007669"/>
    <property type="project" value="UniProtKB-KW"/>
</dbReference>
<dbReference type="PROSITE" id="PS01305">
    <property type="entry name" value="MOAA_NIFB_PQQE"/>
    <property type="match status" value="1"/>
</dbReference>
<keyword evidence="17" id="KW-1185">Reference proteome</keyword>
<evidence type="ECO:0000256" key="14">
    <source>
        <dbReference type="ARBA" id="ARBA00048697"/>
    </source>
</evidence>
<dbReference type="InterPro" id="IPR040064">
    <property type="entry name" value="MoaA-like"/>
</dbReference>
<evidence type="ECO:0000256" key="7">
    <source>
        <dbReference type="ARBA" id="ARBA00022723"/>
    </source>
</evidence>
<evidence type="ECO:0000256" key="2">
    <source>
        <dbReference type="ARBA" id="ARBA00004229"/>
    </source>
</evidence>
<dbReference type="GO" id="GO:0051539">
    <property type="term" value="F:4 iron, 4 sulfur cluster binding"/>
    <property type="evidence" value="ECO:0007669"/>
    <property type="project" value="UniProtKB-KW"/>
</dbReference>
<dbReference type="GO" id="GO:0061798">
    <property type="term" value="F:GTP 3',8'-cyclase activity"/>
    <property type="evidence" value="ECO:0007669"/>
    <property type="project" value="UniProtKB-EC"/>
</dbReference>
<keyword evidence="13" id="KW-0456">Lyase</keyword>
<dbReference type="EC" id="4.1.99.22" evidence="4"/>
<dbReference type="Pfam" id="PF04055">
    <property type="entry name" value="Radical_SAM"/>
    <property type="match status" value="1"/>
</dbReference>
<dbReference type="SFLD" id="SFLDS00029">
    <property type="entry name" value="Radical_SAM"/>
    <property type="match status" value="1"/>
</dbReference>
<dbReference type="Gene3D" id="3.20.20.70">
    <property type="entry name" value="Aldolase class I"/>
    <property type="match status" value="1"/>
</dbReference>
<dbReference type="SUPFAM" id="SSF102114">
    <property type="entry name" value="Radical SAM enzymes"/>
    <property type="match status" value="1"/>
</dbReference>
<dbReference type="AlphaFoldDB" id="A0AAV9J0N9"/>
<dbReference type="InterPro" id="IPR013483">
    <property type="entry name" value="MoaA"/>
</dbReference>
<keyword evidence="9" id="KW-0408">Iron</keyword>